<dbReference type="EMBL" id="KQ085892">
    <property type="protein sequence ID" value="KLO18736.1"/>
    <property type="molecule type" value="Genomic_DNA"/>
</dbReference>
<accession>A0A0H2SNT3</accession>
<dbReference type="InterPro" id="IPR026895">
    <property type="entry name" value="EMC1"/>
</dbReference>
<evidence type="ECO:0000256" key="3">
    <source>
        <dbReference type="ARBA" id="ARBA00011276"/>
    </source>
</evidence>
<evidence type="ECO:0000256" key="1">
    <source>
        <dbReference type="ARBA" id="ARBA00004115"/>
    </source>
</evidence>
<dbReference type="OrthoDB" id="28092at2759"/>
<gene>
    <name evidence="14" type="ORF">SCHPADRAFT_109699</name>
</gene>
<evidence type="ECO:0000256" key="5">
    <source>
        <dbReference type="ARBA" id="ARBA00022692"/>
    </source>
</evidence>
<dbReference type="GO" id="GO:0034975">
    <property type="term" value="P:protein folding in endoplasmic reticulum"/>
    <property type="evidence" value="ECO:0007669"/>
    <property type="project" value="TreeGrafter"/>
</dbReference>
<evidence type="ECO:0000256" key="9">
    <source>
        <dbReference type="ARBA" id="ARBA00023136"/>
    </source>
</evidence>
<dbReference type="SUPFAM" id="SSF50998">
    <property type="entry name" value="Quinoprotein alcohol dehydrogenase-like"/>
    <property type="match status" value="1"/>
</dbReference>
<keyword evidence="9" id="KW-0472">Membrane</keyword>
<dbReference type="InterPro" id="IPR011678">
    <property type="entry name" value="EMC1_C"/>
</dbReference>
<evidence type="ECO:0000256" key="8">
    <source>
        <dbReference type="ARBA" id="ARBA00022989"/>
    </source>
</evidence>
<sequence length="1024" mass="113123">MRALQLCLLVVLGFFPAVFALHESEAGVVDWHKPLIGVPLTYSHSLSPTLHRFSAGRLRKSTQSIILTATEANVLAAVNPVDGELVWRFAFEPEDPIVSYRAHGDVVCVLSGPGGSTFRTFETANGNLIAERRLHKPSFGRLFEPVDLGVHMSFVDSNFTNLSPTTDLFVLTDGYTVRRLDSGSGRIKWEWSAEDQGSLVVYSRIARTSSAVYVIGLAKSFASYTLHVHALSPSTGEVISNAHIPSSIYNGLTDFLLISDATKEDDTPHIVWLEKGSMRHIMLTPQLNEKSLVIKGVTYKSILNIGLNERGYFVALKDDGAARVMRIDAEGTRVNPAFEFPESESSDRYSDSLYAGGLDKDGIPHIGRVYWTHVFQTAGAQIFSPLSAHGKGMITGFTFPFATNLHGIIHHIAFDAAQPAETVVLGRFVLTTGTGAVQLWQQDKVQWTREESLSEIKVTEMIELPEKKTVTSHINVENETMSARLSRQLLDMKFPSYLISFVKRFATGSYASVSTSAAAEGDSAESLFRDEFGFRKVIVAATGRGNVFGIDSGNGAILWSRILGLGVAAERGGHHVPFKMFVTKTVSDGETPRVALVTQRLSKSGLVDAVVFNLDALTGEDVLGKSSTHDVLNGEEVVPGEILDVFMLENDRTIVLVDKYLQIHLYPDNKETRTTFESLASKLHFPLKATDRILGHQISPKPRAISGKFNAYSTWTMALPAGEEILSQFSPPSEPIASFGKVLGDRRTLYKYLNPAITGLITTSRGTEQPTCGLYVVDGGKGTVLYHAVLPSVNGACNIKAAMAENWLVYIYYDDEISSAVQAKGYRAVSVEFYEGKQINDKTRSSEASIYSNTSANVQIYQQGFVFPYEVTTMTTSKTKFGIATKDLIVANRRGQIQTLPRRIFDPRRPKGKPTTEEQEEMLFQYDPLIPDDSRRVISHNYKFARIDRIITSPAVLESTSLVFAYGLDLFSSRIAPSKTFDVLNENFNKAQLVLTIGGLAAAIMIARPRVKRKRLMERWYHSQ</sequence>
<evidence type="ECO:0000256" key="4">
    <source>
        <dbReference type="ARBA" id="ARBA00020824"/>
    </source>
</evidence>
<comment type="subunit">
    <text evidence="3">Component of the ER membrane protein complex (EMC).</text>
</comment>
<evidence type="ECO:0000256" key="2">
    <source>
        <dbReference type="ARBA" id="ARBA00007904"/>
    </source>
</evidence>
<dbReference type="InParanoid" id="A0A0H2SNT3"/>
<feature type="domain" description="EMC1 first beta-propeller" evidence="13">
    <location>
        <begin position="20"/>
        <end position="451"/>
    </location>
</feature>
<evidence type="ECO:0000259" key="12">
    <source>
        <dbReference type="Pfam" id="PF07774"/>
    </source>
</evidence>
<dbReference type="InterPro" id="IPR058545">
    <property type="entry name" value="Beta-prop_EMC1_1st"/>
</dbReference>
<dbReference type="InterPro" id="IPR015943">
    <property type="entry name" value="WD40/YVTN_repeat-like_dom_sf"/>
</dbReference>
<evidence type="ECO:0000259" key="13">
    <source>
        <dbReference type="Pfam" id="PF25293"/>
    </source>
</evidence>
<dbReference type="Pfam" id="PF25293">
    <property type="entry name" value="Beta-prop_EMC1_N"/>
    <property type="match status" value="1"/>
</dbReference>
<keyword evidence="5" id="KW-0812">Transmembrane</keyword>
<dbReference type="InterPro" id="IPR011047">
    <property type="entry name" value="Quinoprotein_ADH-like_sf"/>
</dbReference>
<keyword evidence="8" id="KW-1133">Transmembrane helix</keyword>
<evidence type="ECO:0000256" key="11">
    <source>
        <dbReference type="SAM" id="SignalP"/>
    </source>
</evidence>
<protein>
    <recommendedName>
        <fullName evidence="4">ER membrane protein complex subunit 1</fullName>
    </recommendedName>
</protein>
<evidence type="ECO:0000256" key="7">
    <source>
        <dbReference type="ARBA" id="ARBA00022824"/>
    </source>
</evidence>
<dbReference type="GO" id="GO:0072546">
    <property type="term" value="C:EMC complex"/>
    <property type="evidence" value="ECO:0007669"/>
    <property type="project" value="InterPro"/>
</dbReference>
<dbReference type="AlphaFoldDB" id="A0A0H2SNT3"/>
<keyword evidence="15" id="KW-1185">Reference proteome</keyword>
<dbReference type="PANTHER" id="PTHR21573">
    <property type="entry name" value="ER MEMBRANE PROTEIN COMPLEX SUBUNIT 1"/>
    <property type="match status" value="1"/>
</dbReference>
<dbReference type="Gene3D" id="2.130.10.10">
    <property type="entry name" value="YVTN repeat-like/Quinoprotein amine dehydrogenase"/>
    <property type="match status" value="1"/>
</dbReference>
<dbReference type="STRING" id="27342.A0A0H2SNT3"/>
<reference evidence="14 15" key="1">
    <citation type="submission" date="2015-04" db="EMBL/GenBank/DDBJ databases">
        <title>Complete genome sequence of Schizopora paradoxa KUC8140, a cosmopolitan wood degrader in East Asia.</title>
        <authorList>
            <consortium name="DOE Joint Genome Institute"/>
            <person name="Min B."/>
            <person name="Park H."/>
            <person name="Jang Y."/>
            <person name="Kim J.-J."/>
            <person name="Kim K.H."/>
            <person name="Pangilinan J."/>
            <person name="Lipzen A."/>
            <person name="Riley R."/>
            <person name="Grigoriev I.V."/>
            <person name="Spatafora J.W."/>
            <person name="Choi I.-G."/>
        </authorList>
    </citation>
    <scope>NUCLEOTIDE SEQUENCE [LARGE SCALE GENOMIC DNA]</scope>
    <source>
        <strain evidence="14 15">KUC8140</strain>
    </source>
</reference>
<feature type="chain" id="PRO_5005202556" description="ER membrane protein complex subunit 1" evidence="11">
    <location>
        <begin position="21"/>
        <end position="1024"/>
    </location>
</feature>
<evidence type="ECO:0000256" key="10">
    <source>
        <dbReference type="ARBA" id="ARBA00023180"/>
    </source>
</evidence>
<organism evidence="14 15">
    <name type="scientific">Schizopora paradoxa</name>
    <dbReference type="NCBI Taxonomy" id="27342"/>
    <lineage>
        <taxon>Eukaryota</taxon>
        <taxon>Fungi</taxon>
        <taxon>Dikarya</taxon>
        <taxon>Basidiomycota</taxon>
        <taxon>Agaricomycotina</taxon>
        <taxon>Agaricomycetes</taxon>
        <taxon>Hymenochaetales</taxon>
        <taxon>Schizoporaceae</taxon>
        <taxon>Schizopora</taxon>
    </lineage>
</organism>
<comment type="subcellular location">
    <subcellularLocation>
        <location evidence="1">Endoplasmic reticulum membrane</location>
        <topology evidence="1">Single-pass type I membrane protein</topology>
    </subcellularLocation>
</comment>
<keyword evidence="10" id="KW-0325">Glycoprotein</keyword>
<evidence type="ECO:0000256" key="6">
    <source>
        <dbReference type="ARBA" id="ARBA00022729"/>
    </source>
</evidence>
<dbReference type="Proteomes" id="UP000053477">
    <property type="component" value="Unassembled WGS sequence"/>
</dbReference>
<name>A0A0H2SNT3_9AGAM</name>
<dbReference type="PANTHER" id="PTHR21573:SF0">
    <property type="entry name" value="ER MEMBRANE PROTEIN COMPLEX SUBUNIT 1"/>
    <property type="match status" value="1"/>
</dbReference>
<dbReference type="Pfam" id="PF07774">
    <property type="entry name" value="EMC1_C"/>
    <property type="match status" value="1"/>
</dbReference>
<keyword evidence="6 11" id="KW-0732">Signal</keyword>
<evidence type="ECO:0000313" key="15">
    <source>
        <dbReference type="Proteomes" id="UP000053477"/>
    </source>
</evidence>
<feature type="signal peptide" evidence="11">
    <location>
        <begin position="1"/>
        <end position="20"/>
    </location>
</feature>
<comment type="similarity">
    <text evidence="2">Belongs to the EMC1 family.</text>
</comment>
<feature type="domain" description="ER membrane protein complex subunit 1 C-terminal" evidence="12">
    <location>
        <begin position="804"/>
        <end position="1020"/>
    </location>
</feature>
<keyword evidence="7" id="KW-0256">Endoplasmic reticulum</keyword>
<evidence type="ECO:0000313" key="14">
    <source>
        <dbReference type="EMBL" id="KLO18736.1"/>
    </source>
</evidence>
<proteinExistence type="inferred from homology"/>